<dbReference type="RefSeq" id="WP_316426589.1">
    <property type="nucleotide sequence ID" value="NZ_CP130144.1"/>
</dbReference>
<dbReference type="AlphaFoldDB" id="A0AA96WR63"/>
<reference evidence="1" key="1">
    <citation type="journal article" date="2023" name="Plants (Basel)">
        <title>Genomic Analysis of Leptolyngbya boryana CZ1 Reveals Efficient Carbon Fixation Modules.</title>
        <authorList>
            <person name="Bai X."/>
            <person name="Wang H."/>
            <person name="Cheng W."/>
            <person name="Wang J."/>
            <person name="Ma M."/>
            <person name="Hu H."/>
            <person name="Song Z."/>
            <person name="Ma H."/>
            <person name="Fan Y."/>
            <person name="Du C."/>
            <person name="Xu J."/>
        </authorList>
    </citation>
    <scope>NUCLEOTIDE SEQUENCE</scope>
    <source>
        <strain evidence="1">CZ1</strain>
    </source>
</reference>
<evidence type="ECO:0000313" key="1">
    <source>
        <dbReference type="EMBL" id="WNZ44521.1"/>
    </source>
</evidence>
<proteinExistence type="predicted"/>
<organism evidence="1">
    <name type="scientific">Leptolyngbya boryana CZ1</name>
    <dbReference type="NCBI Taxonomy" id="3060204"/>
    <lineage>
        <taxon>Bacteria</taxon>
        <taxon>Bacillati</taxon>
        <taxon>Cyanobacteriota</taxon>
        <taxon>Cyanophyceae</taxon>
        <taxon>Leptolyngbyales</taxon>
        <taxon>Leptolyngbyaceae</taxon>
        <taxon>Leptolyngbya group</taxon>
        <taxon>Leptolyngbya</taxon>
    </lineage>
</organism>
<name>A0AA96WR63_LEPBY</name>
<dbReference type="EMBL" id="CP130144">
    <property type="protein sequence ID" value="WNZ44521.1"/>
    <property type="molecule type" value="Genomic_DNA"/>
</dbReference>
<protein>
    <recommendedName>
        <fullName evidence="2">DUF2281 domain-containing protein</fullName>
    </recommendedName>
</protein>
<evidence type="ECO:0008006" key="2">
    <source>
        <dbReference type="Google" id="ProtNLM"/>
    </source>
</evidence>
<accession>A0AA96WR63</accession>
<gene>
    <name evidence="1" type="ORF">Q2T42_22235</name>
</gene>
<reference evidence="1" key="2">
    <citation type="submission" date="2023-07" db="EMBL/GenBank/DDBJ databases">
        <authorList>
            <person name="Bai X.-H."/>
            <person name="Wang H.-H."/>
            <person name="Wang J."/>
            <person name="Ma M.-Y."/>
            <person name="Hu H.-H."/>
            <person name="Song Z.-L."/>
            <person name="Ma H.-G."/>
            <person name="Fan Y."/>
            <person name="Du C.-Y."/>
            <person name="Xu J.-C."/>
        </authorList>
    </citation>
    <scope>NUCLEOTIDE SEQUENCE</scope>
    <source>
        <strain evidence="1">CZ1</strain>
    </source>
</reference>
<sequence length="76" mass="8738">MTIKRTLIQTIEDLPEESMTEVLSDVLNYLNARLDNSTQPSSVSQLLEAIRHDRESLPAQTPWLDSTALIREDRDR</sequence>